<evidence type="ECO:0000313" key="1">
    <source>
        <dbReference type="EMBL" id="AUO00234.1"/>
    </source>
</evidence>
<dbReference type="Gene3D" id="2.130.10.30">
    <property type="entry name" value="Regulator of chromosome condensation 1/beta-lactamase-inhibitor protein II"/>
    <property type="match status" value="1"/>
</dbReference>
<keyword evidence="2" id="KW-1185">Reference proteome</keyword>
<organism evidence="1 2">
    <name type="scientific">Bacteriovorax stolpii</name>
    <name type="common">Bdellovibrio stolpii</name>
    <dbReference type="NCBI Taxonomy" id="960"/>
    <lineage>
        <taxon>Bacteria</taxon>
        <taxon>Pseudomonadati</taxon>
        <taxon>Bdellovibrionota</taxon>
        <taxon>Bacteriovoracia</taxon>
        <taxon>Bacteriovoracales</taxon>
        <taxon>Bacteriovoracaceae</taxon>
        <taxon>Bacteriovorax</taxon>
    </lineage>
</organism>
<dbReference type="PROSITE" id="PS51257">
    <property type="entry name" value="PROKAR_LIPOPROTEIN"/>
    <property type="match status" value="1"/>
</dbReference>
<dbReference type="InterPro" id="IPR009091">
    <property type="entry name" value="RCC1/BLIP-II"/>
</dbReference>
<dbReference type="GO" id="GO:0005737">
    <property type="term" value="C:cytoplasm"/>
    <property type="evidence" value="ECO:0007669"/>
    <property type="project" value="TreeGrafter"/>
</dbReference>
<dbReference type="PANTHER" id="PTHR45982:SF1">
    <property type="entry name" value="REGULATOR OF CHROMOSOME CONDENSATION"/>
    <property type="match status" value="1"/>
</dbReference>
<name>A0A2K9NXI6_BACTC</name>
<dbReference type="KEGG" id="bsto:C0V70_17025"/>
<dbReference type="EMBL" id="CP025704">
    <property type="protein sequence ID" value="AUO00234.1"/>
    <property type="molecule type" value="Genomic_DNA"/>
</dbReference>
<reference evidence="1 2" key="1">
    <citation type="submission" date="2018-01" db="EMBL/GenBank/DDBJ databases">
        <title>Complete genome sequence of Bacteriovorax stolpii DSM12778.</title>
        <authorList>
            <person name="Tang B."/>
            <person name="Chang J."/>
        </authorList>
    </citation>
    <scope>NUCLEOTIDE SEQUENCE [LARGE SCALE GENOMIC DNA]</scope>
    <source>
        <strain evidence="1 2">DSM 12778</strain>
    </source>
</reference>
<sequence length="201" mass="20223">MKVTHYLKILGLALLLTSCSDGGSLAPVSDGGTGTGTDNEETILDYVVSGGEAFTCVKNNSGLVKCWGRNNIGQLGQGNIVDLGTNAGEMGANLAALDFGTGRTVKKLAAGRFSSCVILDNDDLKCWGGNSHAQLGLGDTNKRGDDAGEMGDNLPAVRLGTGVVPADVGVGENFACVLTTQGKVKCWGSAGLGSVGTGVGG</sequence>
<dbReference type="PANTHER" id="PTHR45982">
    <property type="entry name" value="REGULATOR OF CHROMOSOME CONDENSATION"/>
    <property type="match status" value="1"/>
</dbReference>
<dbReference type="Pfam" id="PF13540">
    <property type="entry name" value="RCC1_2"/>
    <property type="match status" value="2"/>
</dbReference>
<proteinExistence type="predicted"/>
<protein>
    <submittedName>
        <fullName evidence="1">Uncharacterized protein</fullName>
    </submittedName>
</protein>
<dbReference type="SUPFAM" id="SSF50985">
    <property type="entry name" value="RCC1/BLIP-II"/>
    <property type="match status" value="1"/>
</dbReference>
<dbReference type="AlphaFoldDB" id="A0A2K9NXI6"/>
<dbReference type="Proteomes" id="UP000235584">
    <property type="component" value="Chromosome"/>
</dbReference>
<evidence type="ECO:0000313" key="2">
    <source>
        <dbReference type="Proteomes" id="UP000235584"/>
    </source>
</evidence>
<dbReference type="RefSeq" id="WP_102245521.1">
    <property type="nucleotide sequence ID" value="NZ_CP025704.1"/>
</dbReference>
<dbReference type="GO" id="GO:0005085">
    <property type="term" value="F:guanyl-nucleotide exchange factor activity"/>
    <property type="evidence" value="ECO:0007669"/>
    <property type="project" value="TreeGrafter"/>
</dbReference>
<accession>A0A2K9NXI6</accession>
<gene>
    <name evidence="1" type="ORF">C0V70_17025</name>
</gene>
<dbReference type="InterPro" id="IPR051553">
    <property type="entry name" value="Ran_GTPase-activating"/>
</dbReference>